<evidence type="ECO:0000256" key="6">
    <source>
        <dbReference type="ARBA" id="ARBA00023136"/>
    </source>
</evidence>
<feature type="transmembrane region" description="Helical" evidence="8">
    <location>
        <begin position="27"/>
        <end position="48"/>
    </location>
</feature>
<dbReference type="CDD" id="cd17403">
    <property type="entry name" value="MFS_SLCO4_OATP4"/>
    <property type="match status" value="1"/>
</dbReference>
<accession>A0AA88XQW5</accession>
<keyword evidence="8" id="KW-0406">Ion transport</keyword>
<dbReference type="NCBIfam" id="TIGR00805">
    <property type="entry name" value="oat"/>
    <property type="match status" value="1"/>
</dbReference>
<dbReference type="AlphaFoldDB" id="A0AA88XQW5"/>
<evidence type="ECO:0000256" key="7">
    <source>
        <dbReference type="ARBA" id="ARBA00023157"/>
    </source>
</evidence>
<dbReference type="InterPro" id="IPR004156">
    <property type="entry name" value="OATP"/>
</dbReference>
<keyword evidence="13" id="KW-1185">Reference proteome</keyword>
<dbReference type="GO" id="GO:0006811">
    <property type="term" value="P:monoatomic ion transport"/>
    <property type="evidence" value="ECO:0007669"/>
    <property type="project" value="UniProtKB-KW"/>
</dbReference>
<proteinExistence type="inferred from homology"/>
<feature type="transmembrane region" description="Helical" evidence="8">
    <location>
        <begin position="195"/>
        <end position="216"/>
    </location>
</feature>
<dbReference type="PANTHER" id="PTHR11388:SF100">
    <property type="entry name" value="SOLUTE CARRIER ORGANIC ANION TRANSPORTER FAMILY MEMBER 4A1"/>
    <property type="match status" value="1"/>
</dbReference>
<feature type="transmembrane region" description="Helical" evidence="8">
    <location>
        <begin position="112"/>
        <end position="136"/>
    </location>
</feature>
<dbReference type="InterPro" id="IPR020846">
    <property type="entry name" value="MFS_dom"/>
</dbReference>
<evidence type="ECO:0000259" key="10">
    <source>
        <dbReference type="PROSITE" id="PS50850"/>
    </source>
</evidence>
<dbReference type="PROSITE" id="PS51465">
    <property type="entry name" value="KAZAL_2"/>
    <property type="match status" value="1"/>
</dbReference>
<feature type="compositionally biased region" description="Basic and acidic residues" evidence="9">
    <location>
        <begin position="590"/>
        <end position="601"/>
    </location>
</feature>
<feature type="transmembrane region" description="Helical" evidence="8">
    <location>
        <begin position="471"/>
        <end position="493"/>
    </location>
</feature>
<dbReference type="GO" id="GO:0015347">
    <property type="term" value="F:sodium-independent organic anion transmembrane transporter activity"/>
    <property type="evidence" value="ECO:0007669"/>
    <property type="project" value="TreeGrafter"/>
</dbReference>
<dbReference type="InterPro" id="IPR036058">
    <property type="entry name" value="Kazal_dom_sf"/>
</dbReference>
<evidence type="ECO:0000256" key="2">
    <source>
        <dbReference type="ARBA" id="ARBA00009657"/>
    </source>
</evidence>
<evidence type="ECO:0000256" key="5">
    <source>
        <dbReference type="ARBA" id="ARBA00022989"/>
    </source>
</evidence>
<comment type="similarity">
    <text evidence="2 8">Belongs to the organo anion transporter (TC 2.A.60) family.</text>
</comment>
<dbReference type="PANTHER" id="PTHR11388">
    <property type="entry name" value="ORGANIC ANION TRANSPORTER"/>
    <property type="match status" value="1"/>
</dbReference>
<feature type="domain" description="Major facilitator superfamily (MFS) profile" evidence="10">
    <location>
        <begin position="1"/>
        <end position="585"/>
    </location>
</feature>
<dbReference type="PROSITE" id="PS50850">
    <property type="entry name" value="MFS"/>
    <property type="match status" value="1"/>
</dbReference>
<dbReference type="Proteomes" id="UP001186944">
    <property type="component" value="Unassembled WGS sequence"/>
</dbReference>
<feature type="transmembrane region" description="Helical" evidence="8">
    <location>
        <begin position="274"/>
        <end position="293"/>
    </location>
</feature>
<keyword evidence="7" id="KW-1015">Disulfide bond</keyword>
<evidence type="ECO:0000313" key="12">
    <source>
        <dbReference type="EMBL" id="KAK3087002.1"/>
    </source>
</evidence>
<feature type="transmembrane region" description="Helical" evidence="8">
    <location>
        <begin position="559"/>
        <end position="581"/>
    </location>
</feature>
<dbReference type="InterPro" id="IPR036259">
    <property type="entry name" value="MFS_trans_sf"/>
</dbReference>
<sequence length="672" mass="73551">MVVNGFVNVVISNIERRYGLTSTETGTVASCYDIASVLCLIPISYFGGLGCKPRYLGIGVFIMGVGSLVFALPHFTSGSYDYGGENDGLLCDVSVNGTETCTSGPNLQNYRFVFFLGQLLHGAGATPLYTLGVTYLDENLPLRSSSMYIGIFYAFAIVGPAIGYLAGGAFLDIYVDFNSVDSSSVKITPDSPRWVGAWWVGFLITAALAFIVAFPLGGFPTSLPGSSQYRQEREKEVYKRKTEETPKETEQKGIKSKLLMIWNSVKVLLTNPTFMFLNLAAACEGNILAGFATFTPKFIEAQFSLQSSMAAQFVGYAAIPAGGGGTFLGGYLVKKFNLRVRGIIRLCLGVTIPCVFFCLVFLVHCDNVPFAGVNIKYGEHPSNATLRFLGEFETSRCNNDCDCAVDNYMPVCGIDNVMYYSPCHAGCRISDTQKDPEVYNNCSCVTHDTNVKQEYMATEGKCKGACNLLPLFMPIFALVMLCTFTASMPALSATLRCVPQQERSFALGIQWIIARCLGSIPGPILFGKIIDLTCLLWQKKCTEDGSCFFYDNKQMSYNLLAVSLCGKTLSSVFFLLALLLYKQSSSDTDSVEKSPADDKNTNKLSIKNNTNSVDTLTTSVNDEIFMTNSRGDVNDNRPNPLVKNNVNSDLDSKNNYSESKYITDDGEYVTEM</sequence>
<name>A0AA88XQW5_PINIB</name>
<evidence type="ECO:0000256" key="1">
    <source>
        <dbReference type="ARBA" id="ARBA00004651"/>
    </source>
</evidence>
<keyword evidence="6 8" id="KW-0472">Membrane</keyword>
<feature type="transmembrane region" description="Helical" evidence="8">
    <location>
        <begin position="313"/>
        <end position="333"/>
    </location>
</feature>
<dbReference type="InterPro" id="IPR002350">
    <property type="entry name" value="Kazal_dom"/>
</dbReference>
<organism evidence="12 13">
    <name type="scientific">Pinctada imbricata</name>
    <name type="common">Atlantic pearl-oyster</name>
    <name type="synonym">Pinctada martensii</name>
    <dbReference type="NCBI Taxonomy" id="66713"/>
    <lineage>
        <taxon>Eukaryota</taxon>
        <taxon>Metazoa</taxon>
        <taxon>Spiralia</taxon>
        <taxon>Lophotrochozoa</taxon>
        <taxon>Mollusca</taxon>
        <taxon>Bivalvia</taxon>
        <taxon>Autobranchia</taxon>
        <taxon>Pteriomorphia</taxon>
        <taxon>Pterioida</taxon>
        <taxon>Pterioidea</taxon>
        <taxon>Pteriidae</taxon>
        <taxon>Pinctada</taxon>
    </lineage>
</organism>
<reference evidence="12" key="1">
    <citation type="submission" date="2019-08" db="EMBL/GenBank/DDBJ databases">
        <title>The improved chromosome-level genome for the pearl oyster Pinctada fucata martensii using PacBio sequencing and Hi-C.</title>
        <authorList>
            <person name="Zheng Z."/>
        </authorList>
    </citation>
    <scope>NUCLEOTIDE SEQUENCE</scope>
    <source>
        <strain evidence="12">ZZ-2019</strain>
        <tissue evidence="12">Adductor muscle</tissue>
    </source>
</reference>
<dbReference type="GO" id="GO:0043252">
    <property type="term" value="P:sodium-independent organic anion transport"/>
    <property type="evidence" value="ECO:0007669"/>
    <property type="project" value="TreeGrafter"/>
</dbReference>
<dbReference type="SUPFAM" id="SSF100895">
    <property type="entry name" value="Kazal-type serine protease inhibitors"/>
    <property type="match status" value="1"/>
</dbReference>
<dbReference type="SUPFAM" id="SSF103473">
    <property type="entry name" value="MFS general substrate transporter"/>
    <property type="match status" value="1"/>
</dbReference>
<protein>
    <recommendedName>
        <fullName evidence="8">Solute carrier organic anion transporter family member</fullName>
    </recommendedName>
</protein>
<evidence type="ECO:0000313" key="13">
    <source>
        <dbReference type="Proteomes" id="UP001186944"/>
    </source>
</evidence>
<dbReference type="Gene3D" id="3.30.60.30">
    <property type="match status" value="1"/>
</dbReference>
<feature type="domain" description="Kazal-like" evidence="11">
    <location>
        <begin position="391"/>
        <end position="446"/>
    </location>
</feature>
<dbReference type="Pfam" id="PF03137">
    <property type="entry name" value="OATP"/>
    <property type="match status" value="1"/>
</dbReference>
<comment type="subcellular location">
    <subcellularLocation>
        <location evidence="1 8">Cell membrane</location>
        <topology evidence="1 8">Multi-pass membrane protein</topology>
    </subcellularLocation>
</comment>
<keyword evidence="5 8" id="KW-1133">Transmembrane helix</keyword>
<feature type="region of interest" description="Disordered" evidence="9">
    <location>
        <begin position="587"/>
        <end position="607"/>
    </location>
</feature>
<keyword evidence="3" id="KW-1003">Cell membrane</keyword>
<feature type="transmembrane region" description="Helical" evidence="8">
    <location>
        <begin position="55"/>
        <end position="75"/>
    </location>
</feature>
<keyword evidence="4 8" id="KW-0812">Transmembrane</keyword>
<evidence type="ECO:0000256" key="9">
    <source>
        <dbReference type="SAM" id="MobiDB-lite"/>
    </source>
</evidence>
<dbReference type="Pfam" id="PF07648">
    <property type="entry name" value="Kazal_2"/>
    <property type="match status" value="1"/>
</dbReference>
<evidence type="ECO:0000256" key="8">
    <source>
        <dbReference type="RuleBase" id="RU362056"/>
    </source>
</evidence>
<dbReference type="Gene3D" id="1.20.1250.20">
    <property type="entry name" value="MFS general substrate transporter like domains"/>
    <property type="match status" value="1"/>
</dbReference>
<evidence type="ECO:0000256" key="4">
    <source>
        <dbReference type="ARBA" id="ARBA00022692"/>
    </source>
</evidence>
<comment type="caution">
    <text evidence="8">Lacks conserved residue(s) required for the propagation of feature annotation.</text>
</comment>
<dbReference type="EMBL" id="VSWD01000011">
    <property type="protein sequence ID" value="KAK3087002.1"/>
    <property type="molecule type" value="Genomic_DNA"/>
</dbReference>
<gene>
    <name evidence="12" type="ORF">FSP39_000238</name>
</gene>
<evidence type="ECO:0000259" key="11">
    <source>
        <dbReference type="PROSITE" id="PS51465"/>
    </source>
</evidence>
<feature type="transmembrane region" description="Helical" evidence="8">
    <location>
        <begin position="505"/>
        <end position="526"/>
    </location>
</feature>
<comment type="caution">
    <text evidence="12">The sequence shown here is derived from an EMBL/GenBank/DDBJ whole genome shotgun (WGS) entry which is preliminary data.</text>
</comment>
<evidence type="ECO:0000256" key="3">
    <source>
        <dbReference type="ARBA" id="ARBA00022475"/>
    </source>
</evidence>
<dbReference type="GO" id="GO:0016323">
    <property type="term" value="C:basolateral plasma membrane"/>
    <property type="evidence" value="ECO:0007669"/>
    <property type="project" value="TreeGrafter"/>
</dbReference>
<keyword evidence="8" id="KW-0813">Transport</keyword>
<feature type="transmembrane region" description="Helical" evidence="8">
    <location>
        <begin position="148"/>
        <end position="175"/>
    </location>
</feature>
<feature type="transmembrane region" description="Helical" evidence="8">
    <location>
        <begin position="342"/>
        <end position="363"/>
    </location>
</feature>